<accession>A0A137NU47</accession>
<evidence type="ECO:0000256" key="6">
    <source>
        <dbReference type="RuleBase" id="RU363034"/>
    </source>
</evidence>
<evidence type="ECO:0000256" key="4">
    <source>
        <dbReference type="ARBA" id="ARBA00022801"/>
    </source>
</evidence>
<dbReference type="Proteomes" id="UP000070444">
    <property type="component" value="Unassembled WGS sequence"/>
</dbReference>
<feature type="non-terminal residue" evidence="8">
    <location>
        <position position="1"/>
    </location>
</feature>
<evidence type="ECO:0000256" key="3">
    <source>
        <dbReference type="ARBA" id="ARBA00022670"/>
    </source>
</evidence>
<evidence type="ECO:0000313" key="9">
    <source>
        <dbReference type="Proteomes" id="UP000070444"/>
    </source>
</evidence>
<evidence type="ECO:0000256" key="5">
    <source>
        <dbReference type="ARBA" id="ARBA00023157"/>
    </source>
</evidence>
<dbReference type="PROSITE" id="PS00135">
    <property type="entry name" value="TRYPSIN_SER"/>
    <property type="match status" value="1"/>
</dbReference>
<dbReference type="GO" id="GO:0004252">
    <property type="term" value="F:serine-type endopeptidase activity"/>
    <property type="evidence" value="ECO:0007669"/>
    <property type="project" value="InterPro"/>
</dbReference>
<feature type="domain" description="Peptidase S1" evidence="7">
    <location>
        <begin position="1"/>
        <end position="224"/>
    </location>
</feature>
<dbReference type="InterPro" id="IPR009003">
    <property type="entry name" value="Peptidase_S1_PA"/>
</dbReference>
<sequence length="224" mass="24958">IVNGNVIKPFSLPNIVSIQLNNEHSCGGTLLTGRCVVTAAHCTKYPGSESNWQVKAHRHDLNKTSKEENGSTYRVLRRIDHPFYNPKTKYNDIAVYRIDSDDKSDIYRTDWDWEPTVDTEGEYVKVSGWGVTKYNGVPSQLLQTIDIPIYPANLCEKNYVSAGKNFDRETQFCGGDLEGGRDACTGDSGGPLYRYDEDGNFLLLGCVSWGIDCGVKGKPGIYTK</sequence>
<keyword evidence="9" id="KW-1185">Reference proteome</keyword>
<protein>
    <submittedName>
        <fullName evidence="8">Trypsin-like serine protease</fullName>
    </submittedName>
</protein>
<dbReference type="SUPFAM" id="SSF50494">
    <property type="entry name" value="Trypsin-like serine proteases"/>
    <property type="match status" value="1"/>
</dbReference>
<dbReference type="InterPro" id="IPR043504">
    <property type="entry name" value="Peptidase_S1_PA_chymotrypsin"/>
</dbReference>
<reference evidence="8 9" key="1">
    <citation type="journal article" date="2015" name="Genome Biol. Evol.">
        <title>Phylogenomic analyses indicate that early fungi evolved digesting cell walls of algal ancestors of land plants.</title>
        <authorList>
            <person name="Chang Y."/>
            <person name="Wang S."/>
            <person name="Sekimoto S."/>
            <person name="Aerts A.L."/>
            <person name="Choi C."/>
            <person name="Clum A."/>
            <person name="LaButti K.M."/>
            <person name="Lindquist E.A."/>
            <person name="Yee Ngan C."/>
            <person name="Ohm R.A."/>
            <person name="Salamov A.A."/>
            <person name="Grigoriev I.V."/>
            <person name="Spatafora J.W."/>
            <person name="Berbee M.L."/>
        </authorList>
    </citation>
    <scope>NUCLEOTIDE SEQUENCE [LARGE SCALE GENOMIC DNA]</scope>
    <source>
        <strain evidence="8 9">NRRL 28638</strain>
    </source>
</reference>
<dbReference type="CDD" id="cd00190">
    <property type="entry name" value="Tryp_SPc"/>
    <property type="match status" value="1"/>
</dbReference>
<keyword evidence="3 6" id="KW-0645">Protease</keyword>
<dbReference type="InterPro" id="IPR018114">
    <property type="entry name" value="TRYPSIN_HIS"/>
</dbReference>
<dbReference type="PROSITE" id="PS00134">
    <property type="entry name" value="TRYPSIN_HIS"/>
    <property type="match status" value="1"/>
</dbReference>
<dbReference type="OrthoDB" id="6380398at2759"/>
<evidence type="ECO:0000256" key="1">
    <source>
        <dbReference type="ARBA" id="ARBA00004613"/>
    </source>
</evidence>
<dbReference type="FunFam" id="2.40.10.10:FF:000068">
    <property type="entry name" value="transmembrane protease serine 2"/>
    <property type="match status" value="1"/>
</dbReference>
<dbReference type="STRING" id="796925.A0A137NU47"/>
<dbReference type="InterPro" id="IPR001254">
    <property type="entry name" value="Trypsin_dom"/>
</dbReference>
<keyword evidence="4 6" id="KW-0378">Hydrolase</keyword>
<dbReference type="Gene3D" id="2.40.10.10">
    <property type="entry name" value="Trypsin-like serine proteases"/>
    <property type="match status" value="1"/>
</dbReference>
<comment type="subcellular location">
    <subcellularLocation>
        <location evidence="1">Secreted</location>
    </subcellularLocation>
</comment>
<dbReference type="Pfam" id="PF00089">
    <property type="entry name" value="Trypsin"/>
    <property type="match status" value="1"/>
</dbReference>
<proteinExistence type="predicted"/>
<dbReference type="PRINTS" id="PR00722">
    <property type="entry name" value="CHYMOTRYPSIN"/>
</dbReference>
<dbReference type="SMART" id="SM00020">
    <property type="entry name" value="Tryp_SPc"/>
    <property type="match status" value="1"/>
</dbReference>
<dbReference type="EMBL" id="KQ964746">
    <property type="protein sequence ID" value="KXN66272.1"/>
    <property type="molecule type" value="Genomic_DNA"/>
</dbReference>
<evidence type="ECO:0000313" key="8">
    <source>
        <dbReference type="EMBL" id="KXN66272.1"/>
    </source>
</evidence>
<name>A0A137NU47_CONC2</name>
<dbReference type="InterPro" id="IPR033116">
    <property type="entry name" value="TRYPSIN_SER"/>
</dbReference>
<organism evidence="8 9">
    <name type="scientific">Conidiobolus coronatus (strain ATCC 28846 / CBS 209.66 / NRRL 28638)</name>
    <name type="common">Delacroixia coronata</name>
    <dbReference type="NCBI Taxonomy" id="796925"/>
    <lineage>
        <taxon>Eukaryota</taxon>
        <taxon>Fungi</taxon>
        <taxon>Fungi incertae sedis</taxon>
        <taxon>Zoopagomycota</taxon>
        <taxon>Entomophthoromycotina</taxon>
        <taxon>Entomophthoromycetes</taxon>
        <taxon>Entomophthorales</taxon>
        <taxon>Ancylistaceae</taxon>
        <taxon>Conidiobolus</taxon>
    </lineage>
</organism>
<evidence type="ECO:0000256" key="2">
    <source>
        <dbReference type="ARBA" id="ARBA00022525"/>
    </source>
</evidence>
<dbReference type="FunFam" id="2.40.10.10:FF:000002">
    <property type="entry name" value="Transmembrane protease serine"/>
    <property type="match status" value="1"/>
</dbReference>
<dbReference type="GO" id="GO:0005615">
    <property type="term" value="C:extracellular space"/>
    <property type="evidence" value="ECO:0007669"/>
    <property type="project" value="TreeGrafter"/>
</dbReference>
<gene>
    <name evidence="8" type="ORF">CONCODRAFT_22819</name>
</gene>
<dbReference type="GO" id="GO:0006508">
    <property type="term" value="P:proteolysis"/>
    <property type="evidence" value="ECO:0007669"/>
    <property type="project" value="UniProtKB-KW"/>
</dbReference>
<evidence type="ECO:0000259" key="7">
    <source>
        <dbReference type="PROSITE" id="PS50240"/>
    </source>
</evidence>
<dbReference type="PROSITE" id="PS50240">
    <property type="entry name" value="TRYPSIN_DOM"/>
    <property type="match status" value="1"/>
</dbReference>
<dbReference type="AlphaFoldDB" id="A0A137NU47"/>
<keyword evidence="5" id="KW-1015">Disulfide bond</keyword>
<keyword evidence="6" id="KW-0720">Serine protease</keyword>
<keyword evidence="2" id="KW-0964">Secreted</keyword>
<dbReference type="InterPro" id="IPR050127">
    <property type="entry name" value="Serine_Proteases_S1"/>
</dbReference>
<dbReference type="InterPro" id="IPR001314">
    <property type="entry name" value="Peptidase_S1A"/>
</dbReference>
<feature type="non-terminal residue" evidence="8">
    <location>
        <position position="224"/>
    </location>
</feature>
<dbReference type="PANTHER" id="PTHR24264:SF65">
    <property type="entry name" value="SRCR DOMAIN-CONTAINING PROTEIN"/>
    <property type="match status" value="1"/>
</dbReference>
<dbReference type="PANTHER" id="PTHR24264">
    <property type="entry name" value="TRYPSIN-RELATED"/>
    <property type="match status" value="1"/>
</dbReference>